<name>A0ACB8REQ5_9AGAM</name>
<proteinExistence type="predicted"/>
<dbReference type="EMBL" id="MU276069">
    <property type="protein sequence ID" value="KAI0042377.1"/>
    <property type="molecule type" value="Genomic_DNA"/>
</dbReference>
<protein>
    <submittedName>
        <fullName evidence="1">Uncharacterized protein</fullName>
    </submittedName>
</protein>
<sequence length="415" mass="48189">MLRQRKKTRVLGRGRLAAIHEDMNTTMLPSWVSRAPSNAGSSTHGKFSADQWRTWCTIHLVITLIRLWGCLPEQSREFQMLANFMDLVSATKLATMRSMTVDREDQFYEFMMNYLRRLKILFPGVRLKPNDHFSVHLPTFLKRFGPSHAWRSFAFERWNYMLQQIKTNGRFGDMEKTMYERFCMGQKLRQIMHRNRLGEELQHLLPAYSRVSSGDVRGTFLNDMLAMEETSSSISDITPPDQSEVPIPDDILRLLVPQLSVTDAAGRKRAPRKSYVRRMQIRMRGVLFHTFSSAPRDSFVAIGTSGMDDWRPARIASIIQHTQVLSRVPETTTVFFLVQTFKPLSEEDAAHDPYRRFPIAGGRLYYDRMEETSLLVPVKDVICHIAMTPMRWEGIEESCIHALPIDRVRHSCLYH</sequence>
<evidence type="ECO:0000313" key="1">
    <source>
        <dbReference type="EMBL" id="KAI0042377.1"/>
    </source>
</evidence>
<gene>
    <name evidence="1" type="ORF">FA95DRAFT_1500162</name>
</gene>
<reference evidence="1" key="1">
    <citation type="submission" date="2021-02" db="EMBL/GenBank/DDBJ databases">
        <authorList>
            <consortium name="DOE Joint Genome Institute"/>
            <person name="Ahrendt S."/>
            <person name="Looney B.P."/>
            <person name="Miyauchi S."/>
            <person name="Morin E."/>
            <person name="Drula E."/>
            <person name="Courty P.E."/>
            <person name="Chicoki N."/>
            <person name="Fauchery L."/>
            <person name="Kohler A."/>
            <person name="Kuo A."/>
            <person name="Labutti K."/>
            <person name="Pangilinan J."/>
            <person name="Lipzen A."/>
            <person name="Riley R."/>
            <person name="Andreopoulos W."/>
            <person name="He G."/>
            <person name="Johnson J."/>
            <person name="Barry K.W."/>
            <person name="Grigoriev I.V."/>
            <person name="Nagy L."/>
            <person name="Hibbett D."/>
            <person name="Henrissat B."/>
            <person name="Matheny P.B."/>
            <person name="Labbe J."/>
            <person name="Martin F."/>
        </authorList>
    </citation>
    <scope>NUCLEOTIDE SEQUENCE</scope>
    <source>
        <strain evidence="1">FP105234-sp</strain>
    </source>
</reference>
<evidence type="ECO:0000313" key="2">
    <source>
        <dbReference type="Proteomes" id="UP000814033"/>
    </source>
</evidence>
<comment type="caution">
    <text evidence="1">The sequence shown here is derived from an EMBL/GenBank/DDBJ whole genome shotgun (WGS) entry which is preliminary data.</text>
</comment>
<dbReference type="Proteomes" id="UP000814033">
    <property type="component" value="Unassembled WGS sequence"/>
</dbReference>
<reference evidence="1" key="2">
    <citation type="journal article" date="2022" name="New Phytol.">
        <title>Evolutionary transition to the ectomycorrhizal habit in the genomes of a hyperdiverse lineage of mushroom-forming fungi.</title>
        <authorList>
            <person name="Looney B."/>
            <person name="Miyauchi S."/>
            <person name="Morin E."/>
            <person name="Drula E."/>
            <person name="Courty P.E."/>
            <person name="Kohler A."/>
            <person name="Kuo A."/>
            <person name="LaButti K."/>
            <person name="Pangilinan J."/>
            <person name="Lipzen A."/>
            <person name="Riley R."/>
            <person name="Andreopoulos W."/>
            <person name="He G."/>
            <person name="Johnson J."/>
            <person name="Nolan M."/>
            <person name="Tritt A."/>
            <person name="Barry K.W."/>
            <person name="Grigoriev I.V."/>
            <person name="Nagy L.G."/>
            <person name="Hibbett D."/>
            <person name="Henrissat B."/>
            <person name="Matheny P.B."/>
            <person name="Labbe J."/>
            <person name="Martin F.M."/>
        </authorList>
    </citation>
    <scope>NUCLEOTIDE SEQUENCE</scope>
    <source>
        <strain evidence="1">FP105234-sp</strain>
    </source>
</reference>
<accession>A0ACB8REQ5</accession>
<organism evidence="1 2">
    <name type="scientific">Auriscalpium vulgare</name>
    <dbReference type="NCBI Taxonomy" id="40419"/>
    <lineage>
        <taxon>Eukaryota</taxon>
        <taxon>Fungi</taxon>
        <taxon>Dikarya</taxon>
        <taxon>Basidiomycota</taxon>
        <taxon>Agaricomycotina</taxon>
        <taxon>Agaricomycetes</taxon>
        <taxon>Russulales</taxon>
        <taxon>Auriscalpiaceae</taxon>
        <taxon>Auriscalpium</taxon>
    </lineage>
</organism>
<keyword evidence="2" id="KW-1185">Reference proteome</keyword>